<sequence>MNANVMINWTDVGAAIEVAPQSARRVETVMGAIAVFRTVADEYYAVFDKCPHKGGPLSEGIVHGRAIACPLHNWSISLESGEALGADAGKGCTPTVPLKIADGRILLGLNF</sequence>
<dbReference type="InterPro" id="IPR012748">
    <property type="entry name" value="Rieske-like_NirD"/>
</dbReference>
<evidence type="ECO:0000256" key="6">
    <source>
        <dbReference type="ARBA" id="ARBA00023063"/>
    </source>
</evidence>
<evidence type="ECO:0000259" key="7">
    <source>
        <dbReference type="PROSITE" id="PS51296"/>
    </source>
</evidence>
<dbReference type="Proteomes" id="UP000199150">
    <property type="component" value="Unassembled WGS sequence"/>
</dbReference>
<keyword evidence="9" id="KW-1185">Reference proteome</keyword>
<evidence type="ECO:0000256" key="4">
    <source>
        <dbReference type="ARBA" id="ARBA00023004"/>
    </source>
</evidence>
<evidence type="ECO:0000256" key="2">
    <source>
        <dbReference type="ARBA" id="ARBA00022723"/>
    </source>
</evidence>
<dbReference type="NCBIfam" id="TIGR02378">
    <property type="entry name" value="nirD_assim_sml"/>
    <property type="match status" value="1"/>
</dbReference>
<keyword evidence="2" id="KW-0479">Metal-binding</keyword>
<dbReference type="EMBL" id="FMTS01000003">
    <property type="protein sequence ID" value="SCW61417.1"/>
    <property type="molecule type" value="Genomic_DNA"/>
</dbReference>
<organism evidence="8 9">
    <name type="scientific">Asticcacaulis taihuensis</name>
    <dbReference type="NCBI Taxonomy" id="260084"/>
    <lineage>
        <taxon>Bacteria</taxon>
        <taxon>Pseudomonadati</taxon>
        <taxon>Pseudomonadota</taxon>
        <taxon>Alphaproteobacteria</taxon>
        <taxon>Caulobacterales</taxon>
        <taxon>Caulobacteraceae</taxon>
        <taxon>Asticcacaulis</taxon>
    </lineage>
</organism>
<protein>
    <submittedName>
        <fullName evidence="8">Assimilatory nitrite reductase (NAD(P)H) small subunit</fullName>
    </submittedName>
</protein>
<dbReference type="CDD" id="cd03530">
    <property type="entry name" value="Rieske_NirD_small_Bacillus"/>
    <property type="match status" value="1"/>
</dbReference>
<keyword evidence="5" id="KW-0411">Iron-sulfur</keyword>
<evidence type="ECO:0000313" key="8">
    <source>
        <dbReference type="EMBL" id="SCW61417.1"/>
    </source>
</evidence>
<keyword evidence="3" id="KW-0560">Oxidoreductase</keyword>
<gene>
    <name evidence="8" type="ORF">SAMN02927928_2222</name>
</gene>
<reference evidence="9" key="1">
    <citation type="submission" date="2016-10" db="EMBL/GenBank/DDBJ databases">
        <authorList>
            <person name="Varghese N."/>
            <person name="Submissions S."/>
        </authorList>
    </citation>
    <scope>NUCLEOTIDE SEQUENCE [LARGE SCALE GENOMIC DNA]</scope>
    <source>
        <strain evidence="9">CGMCC 1.3431</strain>
    </source>
</reference>
<evidence type="ECO:0000313" key="9">
    <source>
        <dbReference type="Proteomes" id="UP000199150"/>
    </source>
</evidence>
<dbReference type="PROSITE" id="PS51296">
    <property type="entry name" value="RIESKE"/>
    <property type="match status" value="1"/>
</dbReference>
<evidence type="ECO:0000256" key="1">
    <source>
        <dbReference type="ARBA" id="ARBA00022714"/>
    </source>
</evidence>
<dbReference type="OrthoDB" id="9794175at2"/>
<dbReference type="AlphaFoldDB" id="A0A1G4RXG6"/>
<dbReference type="RefSeq" id="WP_090647724.1">
    <property type="nucleotide sequence ID" value="NZ_CBCRYE010000001.1"/>
</dbReference>
<dbReference type="GO" id="GO:0042128">
    <property type="term" value="P:nitrate assimilation"/>
    <property type="evidence" value="ECO:0007669"/>
    <property type="project" value="UniProtKB-KW"/>
</dbReference>
<dbReference type="SUPFAM" id="SSF50022">
    <property type="entry name" value="ISP domain"/>
    <property type="match status" value="1"/>
</dbReference>
<dbReference type="PANTHER" id="PTHR21496:SF23">
    <property type="entry name" value="3-PHENYLPROPIONATE_CINNAMIC ACID DIOXYGENASE FERREDOXIN SUBUNIT"/>
    <property type="match status" value="1"/>
</dbReference>
<dbReference type="InterPro" id="IPR036922">
    <property type="entry name" value="Rieske_2Fe-2S_sf"/>
</dbReference>
<keyword evidence="4" id="KW-0408">Iron</keyword>
<dbReference type="Gene3D" id="2.102.10.10">
    <property type="entry name" value="Rieske [2Fe-2S] iron-sulphur domain"/>
    <property type="match status" value="1"/>
</dbReference>
<keyword evidence="6" id="KW-0534">Nitrate assimilation</keyword>
<dbReference type="STRING" id="260084.SAMN02927928_2222"/>
<dbReference type="GO" id="GO:0051537">
    <property type="term" value="F:2 iron, 2 sulfur cluster binding"/>
    <property type="evidence" value="ECO:0007669"/>
    <property type="project" value="UniProtKB-KW"/>
</dbReference>
<evidence type="ECO:0000256" key="5">
    <source>
        <dbReference type="ARBA" id="ARBA00023014"/>
    </source>
</evidence>
<proteinExistence type="predicted"/>
<evidence type="ECO:0000256" key="3">
    <source>
        <dbReference type="ARBA" id="ARBA00023002"/>
    </source>
</evidence>
<dbReference type="InterPro" id="IPR017941">
    <property type="entry name" value="Rieske_2Fe-2S"/>
</dbReference>
<dbReference type="GO" id="GO:0008942">
    <property type="term" value="F:nitrite reductase [NAD(P)H] activity"/>
    <property type="evidence" value="ECO:0007669"/>
    <property type="project" value="InterPro"/>
</dbReference>
<dbReference type="PANTHER" id="PTHR21496">
    <property type="entry name" value="FERREDOXIN-RELATED"/>
    <property type="match status" value="1"/>
</dbReference>
<dbReference type="GO" id="GO:0046872">
    <property type="term" value="F:metal ion binding"/>
    <property type="evidence" value="ECO:0007669"/>
    <property type="project" value="UniProtKB-KW"/>
</dbReference>
<accession>A0A1G4RXG6</accession>
<dbReference type="Pfam" id="PF00355">
    <property type="entry name" value="Rieske"/>
    <property type="match status" value="1"/>
</dbReference>
<feature type="domain" description="Rieske" evidence="7">
    <location>
        <begin position="10"/>
        <end position="107"/>
    </location>
</feature>
<name>A0A1G4RXG6_9CAUL</name>
<keyword evidence="1" id="KW-0001">2Fe-2S</keyword>